<protein>
    <submittedName>
        <fullName evidence="2">Uncharacterized protein</fullName>
    </submittedName>
</protein>
<dbReference type="EMBL" id="JANPWB010000005">
    <property type="protein sequence ID" value="KAJ1190156.1"/>
    <property type="molecule type" value="Genomic_DNA"/>
</dbReference>
<keyword evidence="3" id="KW-1185">Reference proteome</keyword>
<comment type="caution">
    <text evidence="2">The sequence shown here is derived from an EMBL/GenBank/DDBJ whole genome shotgun (WGS) entry which is preliminary data.</text>
</comment>
<gene>
    <name evidence="2" type="ORF">NDU88_006895</name>
</gene>
<accession>A0AAV7UNC4</accession>
<evidence type="ECO:0000313" key="3">
    <source>
        <dbReference type="Proteomes" id="UP001066276"/>
    </source>
</evidence>
<reference evidence="2" key="1">
    <citation type="journal article" date="2022" name="bioRxiv">
        <title>Sequencing and chromosome-scale assembly of the giantPleurodeles waltlgenome.</title>
        <authorList>
            <person name="Brown T."/>
            <person name="Elewa A."/>
            <person name="Iarovenko S."/>
            <person name="Subramanian E."/>
            <person name="Araus A.J."/>
            <person name="Petzold A."/>
            <person name="Susuki M."/>
            <person name="Suzuki K.-i.T."/>
            <person name="Hayashi T."/>
            <person name="Toyoda A."/>
            <person name="Oliveira C."/>
            <person name="Osipova E."/>
            <person name="Leigh N.D."/>
            <person name="Simon A."/>
            <person name="Yun M.H."/>
        </authorList>
    </citation>
    <scope>NUCLEOTIDE SEQUENCE</scope>
    <source>
        <strain evidence="2">20211129_DDA</strain>
        <tissue evidence="2">Liver</tissue>
    </source>
</reference>
<feature type="region of interest" description="Disordered" evidence="1">
    <location>
        <begin position="77"/>
        <end position="171"/>
    </location>
</feature>
<organism evidence="2 3">
    <name type="scientific">Pleurodeles waltl</name>
    <name type="common">Iberian ribbed newt</name>
    <dbReference type="NCBI Taxonomy" id="8319"/>
    <lineage>
        <taxon>Eukaryota</taxon>
        <taxon>Metazoa</taxon>
        <taxon>Chordata</taxon>
        <taxon>Craniata</taxon>
        <taxon>Vertebrata</taxon>
        <taxon>Euteleostomi</taxon>
        <taxon>Amphibia</taxon>
        <taxon>Batrachia</taxon>
        <taxon>Caudata</taxon>
        <taxon>Salamandroidea</taxon>
        <taxon>Salamandridae</taxon>
        <taxon>Pleurodelinae</taxon>
        <taxon>Pleurodeles</taxon>
    </lineage>
</organism>
<sequence>MLAAVGTATIHLPGKRQITANYLSRTPGPSWSDRPCQEGKSCDGFPSAALAWSSDNTSWCPRGTLGSRFSRNENCFQSRCSQENGKAEEEERDNGGQRDGKEGAGLEAAGPRMHSKESSGPEPEESRTRNCKDAGPEMKEEEDPNKGNHEDKGVTVGEPGWKGNGGGIRTL</sequence>
<name>A0AAV7UNC4_PLEWA</name>
<proteinExistence type="predicted"/>
<evidence type="ECO:0000256" key="1">
    <source>
        <dbReference type="SAM" id="MobiDB-lite"/>
    </source>
</evidence>
<feature type="compositionally biased region" description="Basic and acidic residues" evidence="1">
    <location>
        <begin position="85"/>
        <end position="104"/>
    </location>
</feature>
<feature type="compositionally biased region" description="Gly residues" evidence="1">
    <location>
        <begin position="160"/>
        <end position="171"/>
    </location>
</feature>
<feature type="compositionally biased region" description="Basic and acidic residues" evidence="1">
    <location>
        <begin position="114"/>
        <end position="153"/>
    </location>
</feature>
<dbReference type="Proteomes" id="UP001066276">
    <property type="component" value="Chromosome 3_1"/>
</dbReference>
<evidence type="ECO:0000313" key="2">
    <source>
        <dbReference type="EMBL" id="KAJ1190156.1"/>
    </source>
</evidence>
<dbReference type="AlphaFoldDB" id="A0AAV7UNC4"/>